<feature type="coiled-coil region" evidence="1">
    <location>
        <begin position="20"/>
        <end position="62"/>
    </location>
</feature>
<dbReference type="AlphaFoldDB" id="A0A151JZ41"/>
<organism evidence="2 3">
    <name type="scientific">Trachymyrmex septentrionalis</name>
    <dbReference type="NCBI Taxonomy" id="34720"/>
    <lineage>
        <taxon>Eukaryota</taxon>
        <taxon>Metazoa</taxon>
        <taxon>Ecdysozoa</taxon>
        <taxon>Arthropoda</taxon>
        <taxon>Hexapoda</taxon>
        <taxon>Insecta</taxon>
        <taxon>Pterygota</taxon>
        <taxon>Neoptera</taxon>
        <taxon>Endopterygota</taxon>
        <taxon>Hymenoptera</taxon>
        <taxon>Apocrita</taxon>
        <taxon>Aculeata</taxon>
        <taxon>Formicoidea</taxon>
        <taxon>Formicidae</taxon>
        <taxon>Myrmicinae</taxon>
        <taxon>Trachymyrmex</taxon>
    </lineage>
</organism>
<dbReference type="EMBL" id="KQ981451">
    <property type="protein sequence ID" value="KYN41619.1"/>
    <property type="molecule type" value="Genomic_DNA"/>
</dbReference>
<proteinExistence type="predicted"/>
<keyword evidence="3" id="KW-1185">Reference proteome</keyword>
<name>A0A151JZ41_9HYME</name>
<gene>
    <name evidence="2" type="ORF">ALC56_03979</name>
</gene>
<protein>
    <submittedName>
        <fullName evidence="2">Uncharacterized protein</fullName>
    </submittedName>
</protein>
<keyword evidence="1" id="KW-0175">Coiled coil</keyword>
<evidence type="ECO:0000313" key="3">
    <source>
        <dbReference type="Proteomes" id="UP000078541"/>
    </source>
</evidence>
<evidence type="ECO:0000256" key="1">
    <source>
        <dbReference type="SAM" id="Coils"/>
    </source>
</evidence>
<reference evidence="2 3" key="1">
    <citation type="submission" date="2016-03" db="EMBL/GenBank/DDBJ databases">
        <title>Trachymyrmex septentrionalis WGS genome.</title>
        <authorList>
            <person name="Nygaard S."/>
            <person name="Hu H."/>
            <person name="Boomsma J."/>
            <person name="Zhang G."/>
        </authorList>
    </citation>
    <scope>NUCLEOTIDE SEQUENCE [LARGE SCALE GENOMIC DNA]</scope>
    <source>
        <strain evidence="2">Tsep2-gDNA-1</strain>
        <tissue evidence="2">Whole body</tissue>
    </source>
</reference>
<dbReference type="Proteomes" id="UP000078541">
    <property type="component" value="Unassembled WGS sequence"/>
</dbReference>
<sequence>MSKKITAIAEALLLEEATPMENLQRMLKEVVLNKKKQQKQYEALLEQQKQQLQQLQQQQQNDILFTLYINNIRFS</sequence>
<accession>A0A151JZ41</accession>
<evidence type="ECO:0000313" key="2">
    <source>
        <dbReference type="EMBL" id="KYN41619.1"/>
    </source>
</evidence>